<evidence type="ECO:0000256" key="3">
    <source>
        <dbReference type="ARBA" id="ARBA00022583"/>
    </source>
</evidence>
<organism evidence="7 8">
    <name type="scientific">Amphibalanus amphitrite</name>
    <name type="common">Striped barnacle</name>
    <name type="synonym">Balanus amphitrite</name>
    <dbReference type="NCBI Taxonomy" id="1232801"/>
    <lineage>
        <taxon>Eukaryota</taxon>
        <taxon>Metazoa</taxon>
        <taxon>Ecdysozoa</taxon>
        <taxon>Arthropoda</taxon>
        <taxon>Crustacea</taxon>
        <taxon>Multicrustacea</taxon>
        <taxon>Cirripedia</taxon>
        <taxon>Thoracica</taxon>
        <taxon>Thoracicalcarea</taxon>
        <taxon>Balanomorpha</taxon>
        <taxon>Balanoidea</taxon>
        <taxon>Balanidae</taxon>
        <taxon>Amphibalaninae</taxon>
        <taxon>Amphibalanus</taxon>
    </lineage>
</organism>
<feature type="compositionally biased region" description="Pro residues" evidence="5">
    <location>
        <begin position="192"/>
        <end position="206"/>
    </location>
</feature>
<comment type="similarity">
    <text evidence="1">Belongs to the NECAP family.</text>
</comment>
<evidence type="ECO:0000256" key="4">
    <source>
        <dbReference type="ARBA" id="ARBA00022927"/>
    </source>
</evidence>
<dbReference type="FunFam" id="2.30.29.30:FF:000064">
    <property type="entry name" value="Adaptin ear-binding coat-associated protein 1"/>
    <property type="match status" value="1"/>
</dbReference>
<feature type="compositionally biased region" description="Low complexity" evidence="5">
    <location>
        <begin position="228"/>
        <end position="251"/>
    </location>
</feature>
<feature type="region of interest" description="Disordered" evidence="5">
    <location>
        <begin position="159"/>
        <end position="251"/>
    </location>
</feature>
<dbReference type="InterPro" id="IPR011993">
    <property type="entry name" value="PH-like_dom_sf"/>
</dbReference>
<accession>A0A6A4X0L5</accession>
<name>A0A6A4X0L5_AMPAM</name>
<evidence type="ECO:0000256" key="2">
    <source>
        <dbReference type="ARBA" id="ARBA00022448"/>
    </source>
</evidence>
<dbReference type="Gene3D" id="2.30.29.30">
    <property type="entry name" value="Pleckstrin-homology domain (PH domain)/Phosphotyrosine-binding domain (PTB)"/>
    <property type="match status" value="1"/>
</dbReference>
<dbReference type="EMBL" id="VIIS01000218">
    <property type="protein sequence ID" value="KAF0311753.1"/>
    <property type="molecule type" value="Genomic_DNA"/>
</dbReference>
<dbReference type="AlphaFoldDB" id="A0A6A4X0L5"/>
<evidence type="ECO:0000259" key="6">
    <source>
        <dbReference type="Pfam" id="PF07933"/>
    </source>
</evidence>
<evidence type="ECO:0000313" key="7">
    <source>
        <dbReference type="EMBL" id="KAF0311753.1"/>
    </source>
</evidence>
<dbReference type="GO" id="GO:0015031">
    <property type="term" value="P:protein transport"/>
    <property type="evidence" value="ECO:0007669"/>
    <property type="project" value="UniProtKB-KW"/>
</dbReference>
<dbReference type="OrthoDB" id="10265489at2759"/>
<feature type="compositionally biased region" description="Low complexity" evidence="5">
    <location>
        <begin position="207"/>
        <end position="220"/>
    </location>
</feature>
<dbReference type="PANTHER" id="PTHR12847">
    <property type="entry name" value="ATP-BINDING CASSETTE ABC TRANSPORTER-RELATED"/>
    <property type="match status" value="1"/>
</dbReference>
<feature type="domain" description="NECAP PHear" evidence="6">
    <location>
        <begin position="4"/>
        <end position="159"/>
    </location>
</feature>
<keyword evidence="3" id="KW-0254">Endocytosis</keyword>
<dbReference type="GO" id="GO:0006897">
    <property type="term" value="P:endocytosis"/>
    <property type="evidence" value="ECO:0007669"/>
    <property type="project" value="UniProtKB-KW"/>
</dbReference>
<evidence type="ECO:0000313" key="8">
    <source>
        <dbReference type="Proteomes" id="UP000440578"/>
    </source>
</evidence>
<gene>
    <name evidence="7" type="ORF">FJT64_017459</name>
</gene>
<dbReference type="CDD" id="cd13228">
    <property type="entry name" value="PHear_NECAP"/>
    <property type="match status" value="1"/>
</dbReference>
<evidence type="ECO:0000256" key="1">
    <source>
        <dbReference type="ARBA" id="ARBA00007736"/>
    </source>
</evidence>
<keyword evidence="4" id="KW-0653">Protein transport</keyword>
<reference evidence="7 8" key="1">
    <citation type="submission" date="2019-07" db="EMBL/GenBank/DDBJ databases">
        <title>Draft genome assembly of a fouling barnacle, Amphibalanus amphitrite (Darwin, 1854): The first reference genome for Thecostraca.</title>
        <authorList>
            <person name="Kim W."/>
        </authorList>
    </citation>
    <scope>NUCLEOTIDE SEQUENCE [LARGE SCALE GENOMIC DNA]</scope>
    <source>
        <strain evidence="7">SNU_AA5</strain>
        <tissue evidence="7">Soma without cirri and trophi</tissue>
    </source>
</reference>
<protein>
    <submittedName>
        <fullName evidence="7">NECAP-like protein</fullName>
    </submittedName>
</protein>
<dbReference type="Pfam" id="PF07933">
    <property type="entry name" value="DUF1681"/>
    <property type="match status" value="1"/>
</dbReference>
<proteinExistence type="inferred from homology"/>
<dbReference type="InterPro" id="IPR012466">
    <property type="entry name" value="NECAP_PHear"/>
</dbReference>
<keyword evidence="8" id="KW-1185">Reference proteome</keyword>
<dbReference type="Proteomes" id="UP000440578">
    <property type="component" value="Unassembled WGS sequence"/>
</dbReference>
<dbReference type="GO" id="GO:0030125">
    <property type="term" value="C:clathrin vesicle coat"/>
    <property type="evidence" value="ECO:0007669"/>
    <property type="project" value="TreeGrafter"/>
</dbReference>
<keyword evidence="2" id="KW-0813">Transport</keyword>
<sequence length="251" mass="26915">MDDYESTLLVKQEVFVYQIPPRTSARGYRAADWNLGTPDWTGRLKLTSRGRTCNIRLEDRNSGELFANCPVESYPGVAIEAVTDSSRYFVLRIMDDSGRTAFIGVGFADRSDSFDLNVALQDHFKWVLKENQIEKEKSEPTQKLDLGFKEGQTIKINMKITRKNQDGGDDDDVSPTHRAKPRGSGGGGLGLLPPPPGAAIAPPPRAAPASAPAAAAAPAANEWGDFTSGNSSAPSASSGSGSAAPSNWVQF</sequence>
<comment type="caution">
    <text evidence="7">The sequence shown here is derived from an EMBL/GenBank/DDBJ whole genome shotgun (WGS) entry which is preliminary data.</text>
</comment>
<dbReference type="PANTHER" id="PTHR12847:SF9">
    <property type="entry name" value="NECAP-LIKE PROTEIN CG9132"/>
    <property type="match status" value="1"/>
</dbReference>
<evidence type="ECO:0000256" key="5">
    <source>
        <dbReference type="SAM" id="MobiDB-lite"/>
    </source>
</evidence>
<dbReference type="SUPFAM" id="SSF50729">
    <property type="entry name" value="PH domain-like"/>
    <property type="match status" value="1"/>
</dbReference>